<protein>
    <submittedName>
        <fullName evidence="1">HMG box domain-containing protein</fullName>
    </submittedName>
</protein>
<sequence>DLHSQKVRSKEREGWKSIDWVSSVNDLSLHAYEFCELSTRVPDSRWLDRLARTHECRLSVHRSSSSTASSAGTQRRYDLEVVCVCVRA</sequence>
<accession>A0A5K3FFX9</accession>
<dbReference type="WBParaSite" id="MCU_008125-RA">
    <property type="protein sequence ID" value="MCU_008125-RA"/>
    <property type="gene ID" value="MCU_008125"/>
</dbReference>
<reference evidence="1" key="1">
    <citation type="submission" date="2019-11" db="UniProtKB">
        <authorList>
            <consortium name="WormBaseParasite"/>
        </authorList>
    </citation>
    <scope>IDENTIFICATION</scope>
</reference>
<dbReference type="AlphaFoldDB" id="A0A5K3FFX9"/>
<evidence type="ECO:0000313" key="1">
    <source>
        <dbReference type="WBParaSite" id="MCU_008125-RA"/>
    </source>
</evidence>
<proteinExistence type="predicted"/>
<organism evidence="1">
    <name type="scientific">Mesocestoides corti</name>
    <name type="common">Flatworm</name>
    <dbReference type="NCBI Taxonomy" id="53468"/>
    <lineage>
        <taxon>Eukaryota</taxon>
        <taxon>Metazoa</taxon>
        <taxon>Spiralia</taxon>
        <taxon>Lophotrochozoa</taxon>
        <taxon>Platyhelminthes</taxon>
        <taxon>Cestoda</taxon>
        <taxon>Eucestoda</taxon>
        <taxon>Cyclophyllidea</taxon>
        <taxon>Mesocestoididae</taxon>
        <taxon>Mesocestoides</taxon>
    </lineage>
</organism>
<name>A0A5K3FFX9_MESCO</name>